<proteinExistence type="predicted"/>
<protein>
    <submittedName>
        <fullName evidence="2">Fic family protein</fullName>
    </submittedName>
</protein>
<sequence>MMKFEPMHKIYYKQPTEWQRILDNRRNSESSISLPIPIHEYNRRNTYGAFFMYHPVLVMLLLSLEEKRSAFITLVSEVPTVLISHVMNAFLSTEIKATNDIEGVYSSRREIQEAIQNRENGKLRFSSIISKYKAILENPHGFTFESSPHIRALFEDIISSEIDDKNQPDGVVFRRDSVDIVNHQGKVIHRGTLPESRIIQEMDQALAVLNDEMLVLPIRVALFHYYFGYIHPFYDGNGRTNRFISTAYLAKYFHPLVALRLSAVINNNKKEYYDAFKMTTAEINGGDLTYFIIAFISLIEKTIDNATELLNKRINRLSEEKQKLEQFFSTNEITDPLLREIYILLLQARLFSLGVGISKAEIMNACGKSRGTIFTRFKQIPKDHLIKVKYGRTESYMLKTSILDSKE</sequence>
<gene>
    <name evidence="2" type="ORF">VRHSUH09_07720</name>
</gene>
<evidence type="ECO:0000313" key="3">
    <source>
        <dbReference type="Proteomes" id="UP000238774"/>
    </source>
</evidence>
<name>A0ABX5BXP6_9FIRM</name>
<organism evidence="2 3">
    <name type="scientific">Veillonella rogosae JCM 15642</name>
    <dbReference type="NCBI Taxonomy" id="1298595"/>
    <lineage>
        <taxon>Bacteria</taxon>
        <taxon>Bacillati</taxon>
        <taxon>Bacillota</taxon>
        <taxon>Negativicutes</taxon>
        <taxon>Veillonellales</taxon>
        <taxon>Veillonellaceae</taxon>
        <taxon>Veillonella</taxon>
    </lineage>
</organism>
<dbReference type="PANTHER" id="PTHR13504:SF40">
    <property type="entry name" value="FIDO DOMAIN-CONTAINING PROTEIN"/>
    <property type="match status" value="1"/>
</dbReference>
<evidence type="ECO:0000313" key="2">
    <source>
        <dbReference type="EMBL" id="PQL12291.1"/>
    </source>
</evidence>
<accession>A0ABX5BXP6</accession>
<feature type="domain" description="Fido" evidence="1">
    <location>
        <begin position="145"/>
        <end position="294"/>
    </location>
</feature>
<dbReference type="InterPro" id="IPR040198">
    <property type="entry name" value="Fido_containing"/>
</dbReference>
<dbReference type="Proteomes" id="UP000238774">
    <property type="component" value="Unassembled WGS sequence"/>
</dbReference>
<dbReference type="InterPro" id="IPR036597">
    <property type="entry name" value="Fido-like_dom_sf"/>
</dbReference>
<dbReference type="PROSITE" id="PS51459">
    <property type="entry name" value="FIDO"/>
    <property type="match status" value="1"/>
</dbReference>
<reference evidence="2 3" key="1">
    <citation type="submission" date="2018-01" db="EMBL/GenBank/DDBJ databases">
        <title>Draft genome sequences of clinical isolates and type strains of oral Veillonella including Veillonella infantum sp., nov.</title>
        <authorList>
            <person name="Mashima I."/>
            <person name="Liao Y.-C."/>
            <person name="Sabharwal A."/>
            <person name="Haase E.M."/>
            <person name="Nakazawa F."/>
            <person name="Scannapieco F.A."/>
        </authorList>
    </citation>
    <scope>NUCLEOTIDE SEQUENCE [LARGE SCALE GENOMIC DNA]</scope>
    <source>
        <strain evidence="2 3">JCM 15642</strain>
    </source>
</reference>
<dbReference type="InterPro" id="IPR003812">
    <property type="entry name" value="Fido"/>
</dbReference>
<dbReference type="Gene3D" id="1.10.3290.10">
    <property type="entry name" value="Fido-like domain"/>
    <property type="match status" value="1"/>
</dbReference>
<dbReference type="Pfam" id="PF02661">
    <property type="entry name" value="Fic"/>
    <property type="match status" value="1"/>
</dbReference>
<keyword evidence="3" id="KW-1185">Reference proteome</keyword>
<comment type="caution">
    <text evidence="2">The sequence shown here is derived from an EMBL/GenBank/DDBJ whole genome shotgun (WGS) entry which is preliminary data.</text>
</comment>
<dbReference type="RefSeq" id="WP_105081839.1">
    <property type="nucleotide sequence ID" value="NZ_PPCX01000010.1"/>
</dbReference>
<dbReference type="EMBL" id="PPCX01000010">
    <property type="protein sequence ID" value="PQL12291.1"/>
    <property type="molecule type" value="Genomic_DNA"/>
</dbReference>
<evidence type="ECO:0000259" key="1">
    <source>
        <dbReference type="PROSITE" id="PS51459"/>
    </source>
</evidence>
<dbReference type="SUPFAM" id="SSF140931">
    <property type="entry name" value="Fic-like"/>
    <property type="match status" value="1"/>
</dbReference>
<dbReference type="PANTHER" id="PTHR13504">
    <property type="entry name" value="FIDO DOMAIN-CONTAINING PROTEIN DDB_G0283145"/>
    <property type="match status" value="1"/>
</dbReference>